<dbReference type="InterPro" id="IPR007329">
    <property type="entry name" value="FMN-bd"/>
</dbReference>
<dbReference type="GO" id="GO:0010181">
    <property type="term" value="F:FMN binding"/>
    <property type="evidence" value="ECO:0007669"/>
    <property type="project" value="InterPro"/>
</dbReference>
<accession>A0A1L8RKP1</accession>
<proteinExistence type="predicted"/>
<evidence type="ECO:0000256" key="1">
    <source>
        <dbReference type="SAM" id="SignalP"/>
    </source>
</evidence>
<feature type="domain" description="FMN-binding" evidence="2">
    <location>
        <begin position="193"/>
        <end position="284"/>
    </location>
</feature>
<gene>
    <name evidence="3" type="ORF">RU97_GL000498</name>
</gene>
<feature type="chain" id="PRO_5038994501" description="FMN-binding domain-containing protein" evidence="1">
    <location>
        <begin position="20"/>
        <end position="299"/>
    </location>
</feature>
<dbReference type="STRING" id="214095.RU97_GL000498"/>
<dbReference type="Pfam" id="PF04205">
    <property type="entry name" value="FMN_bind"/>
    <property type="match status" value="2"/>
</dbReference>
<dbReference type="AlphaFoldDB" id="A0A1L8RKP1"/>
<protein>
    <recommendedName>
        <fullName evidence="2">FMN-binding domain-containing protein</fullName>
    </recommendedName>
</protein>
<dbReference type="Proteomes" id="UP000181884">
    <property type="component" value="Unassembled WGS sequence"/>
</dbReference>
<dbReference type="PROSITE" id="PS51257">
    <property type="entry name" value="PROKAR_LIPOPROTEIN"/>
    <property type="match status" value="1"/>
</dbReference>
<keyword evidence="1" id="KW-0732">Signal</keyword>
<keyword evidence="4" id="KW-1185">Reference proteome</keyword>
<feature type="signal peptide" evidence="1">
    <location>
        <begin position="1"/>
        <end position="19"/>
    </location>
</feature>
<comment type="caution">
    <text evidence="3">The sequence shown here is derived from an EMBL/GenBank/DDBJ whole genome shotgun (WGS) entry which is preliminary data.</text>
</comment>
<evidence type="ECO:0000313" key="3">
    <source>
        <dbReference type="EMBL" id="OJG20265.1"/>
    </source>
</evidence>
<sequence>MKKQVGLGLVALLSVGLLAACGGNDKGTASTAESTTASSAASGLPAMTEASASDIAYKDGTYKATFDRTDVRDWQAFVELTVKDGKIATAKYDYTNADGAIRSDDKNYEEAFAAANKFTPKEAFTRLGEELVATQDANRIDVVSGATHSSRNFDTLAKAAAKNAEAGTTDEAIVPLYQDGTYKLTAPEFSEQGWKDFVELTIKDHKIAAVTFDSVNKDGKLKSTDADYKANMEKETKTYPEKYSKELTDALLKDQKVSAVEAVTGATHSSDTFKSYVEMILDDYAEIGKTGEFEATPAE</sequence>
<evidence type="ECO:0000259" key="2">
    <source>
        <dbReference type="SMART" id="SM00900"/>
    </source>
</evidence>
<dbReference type="Gene3D" id="3.90.1010.20">
    <property type="match status" value="2"/>
</dbReference>
<evidence type="ECO:0000313" key="4">
    <source>
        <dbReference type="Proteomes" id="UP000181884"/>
    </source>
</evidence>
<dbReference type="SMART" id="SM00900">
    <property type="entry name" value="FMN_bind"/>
    <property type="match status" value="2"/>
</dbReference>
<dbReference type="GO" id="GO:0016020">
    <property type="term" value="C:membrane"/>
    <property type="evidence" value="ECO:0007669"/>
    <property type="project" value="InterPro"/>
</dbReference>
<feature type="domain" description="FMN-binding" evidence="2">
    <location>
        <begin position="72"/>
        <end position="164"/>
    </location>
</feature>
<reference evidence="3 4" key="1">
    <citation type="submission" date="2014-12" db="EMBL/GenBank/DDBJ databases">
        <title>Draft genome sequences of 29 type strains of Enterococci.</title>
        <authorList>
            <person name="Zhong Z."/>
            <person name="Sun Z."/>
            <person name="Liu W."/>
            <person name="Zhang W."/>
            <person name="Zhang H."/>
        </authorList>
    </citation>
    <scope>NUCLEOTIDE SEQUENCE [LARGE SCALE GENOMIC DNA]</scope>
    <source>
        <strain evidence="3 4">DSM 17029</strain>
    </source>
</reference>
<name>A0A1L8RKP1_9ENTE</name>
<organism evidence="3 4">
    <name type="scientific">Enterococcus canis</name>
    <dbReference type="NCBI Taxonomy" id="214095"/>
    <lineage>
        <taxon>Bacteria</taxon>
        <taxon>Bacillati</taxon>
        <taxon>Bacillota</taxon>
        <taxon>Bacilli</taxon>
        <taxon>Lactobacillales</taxon>
        <taxon>Enterococcaceae</taxon>
        <taxon>Enterococcus</taxon>
    </lineage>
</organism>
<dbReference type="RefSeq" id="WP_067392554.1">
    <property type="nucleotide sequence ID" value="NZ_JXKH01000001.1"/>
</dbReference>
<dbReference type="EMBL" id="JXKH01000001">
    <property type="protein sequence ID" value="OJG20265.1"/>
    <property type="molecule type" value="Genomic_DNA"/>
</dbReference>